<dbReference type="Gene3D" id="1.10.630.10">
    <property type="entry name" value="Cytochrome P450"/>
    <property type="match status" value="1"/>
</dbReference>
<keyword evidence="10" id="KW-0408">Iron</keyword>
<evidence type="ECO:0000256" key="10">
    <source>
        <dbReference type="ARBA" id="ARBA00023004"/>
    </source>
</evidence>
<dbReference type="InterPro" id="IPR002402">
    <property type="entry name" value="Cyt_P450_E_grp-II"/>
</dbReference>
<dbReference type="GO" id="GO:0016705">
    <property type="term" value="F:oxidoreductase activity, acting on paired donors, with incorporation or reduction of molecular oxygen"/>
    <property type="evidence" value="ECO:0007669"/>
    <property type="project" value="InterPro"/>
</dbReference>
<evidence type="ECO:0000256" key="4">
    <source>
        <dbReference type="ARBA" id="ARBA00010617"/>
    </source>
</evidence>
<dbReference type="PANTHER" id="PTHR24292">
    <property type="entry name" value="CYTOCHROME P450"/>
    <property type="match status" value="1"/>
</dbReference>
<evidence type="ECO:0000313" key="14">
    <source>
        <dbReference type="Proteomes" id="UP000291343"/>
    </source>
</evidence>
<dbReference type="Proteomes" id="UP000291343">
    <property type="component" value="Unassembled WGS sequence"/>
</dbReference>
<protein>
    <recommendedName>
        <fullName evidence="15">Cytochrome P450</fullName>
    </recommendedName>
</protein>
<keyword evidence="11" id="KW-0503">Monooxygenase</keyword>
<evidence type="ECO:0000256" key="6">
    <source>
        <dbReference type="ARBA" id="ARBA00022723"/>
    </source>
</evidence>
<dbReference type="EMBL" id="QKKF02026463">
    <property type="protein sequence ID" value="RZF36363.1"/>
    <property type="molecule type" value="Genomic_DNA"/>
</dbReference>
<dbReference type="GO" id="GO:0020037">
    <property type="term" value="F:heme binding"/>
    <property type="evidence" value="ECO:0007669"/>
    <property type="project" value="InterPro"/>
</dbReference>
<dbReference type="InterPro" id="IPR036396">
    <property type="entry name" value="Cyt_P450_sf"/>
</dbReference>
<dbReference type="STRING" id="195883.A0A482WS87"/>
<keyword evidence="8" id="KW-0492">Microsome</keyword>
<evidence type="ECO:0000256" key="2">
    <source>
        <dbReference type="ARBA" id="ARBA00004174"/>
    </source>
</evidence>
<keyword evidence="7" id="KW-0256">Endoplasmic reticulum</keyword>
<dbReference type="SMR" id="A0A482WS87"/>
<name>A0A482WS87_LAOST</name>
<keyword evidence="12" id="KW-0472">Membrane</keyword>
<dbReference type="Pfam" id="PF00067">
    <property type="entry name" value="p450"/>
    <property type="match status" value="2"/>
</dbReference>
<dbReference type="AlphaFoldDB" id="A0A482WS87"/>
<evidence type="ECO:0000256" key="12">
    <source>
        <dbReference type="ARBA" id="ARBA00023136"/>
    </source>
</evidence>
<dbReference type="InParanoid" id="A0A482WS87"/>
<keyword evidence="9" id="KW-0560">Oxidoreductase</keyword>
<evidence type="ECO:0000256" key="7">
    <source>
        <dbReference type="ARBA" id="ARBA00022824"/>
    </source>
</evidence>
<dbReference type="SUPFAM" id="SSF48264">
    <property type="entry name" value="Cytochrome P450"/>
    <property type="match status" value="1"/>
</dbReference>
<dbReference type="PANTHER" id="PTHR24292:SF54">
    <property type="entry name" value="CYP9F3-RELATED"/>
    <property type="match status" value="1"/>
</dbReference>
<dbReference type="InterPro" id="IPR050476">
    <property type="entry name" value="Insect_CytP450_Detox"/>
</dbReference>
<accession>A0A482WS87</accession>
<comment type="caution">
    <text evidence="13">The sequence shown here is derived from an EMBL/GenBank/DDBJ whole genome shotgun (WGS) entry which is preliminary data.</text>
</comment>
<organism evidence="13 14">
    <name type="scientific">Laodelphax striatellus</name>
    <name type="common">Small brown planthopper</name>
    <name type="synonym">Delphax striatella</name>
    <dbReference type="NCBI Taxonomy" id="195883"/>
    <lineage>
        <taxon>Eukaryota</taxon>
        <taxon>Metazoa</taxon>
        <taxon>Ecdysozoa</taxon>
        <taxon>Arthropoda</taxon>
        <taxon>Hexapoda</taxon>
        <taxon>Insecta</taxon>
        <taxon>Pterygota</taxon>
        <taxon>Neoptera</taxon>
        <taxon>Paraneoptera</taxon>
        <taxon>Hemiptera</taxon>
        <taxon>Auchenorrhyncha</taxon>
        <taxon>Fulgoroidea</taxon>
        <taxon>Delphacidae</taxon>
        <taxon>Criomorphinae</taxon>
        <taxon>Laodelphax</taxon>
    </lineage>
</organism>
<evidence type="ECO:0000256" key="1">
    <source>
        <dbReference type="ARBA" id="ARBA00001971"/>
    </source>
</evidence>
<comment type="similarity">
    <text evidence="4">Belongs to the cytochrome P450 family.</text>
</comment>
<dbReference type="GO" id="GO:0005506">
    <property type="term" value="F:iron ion binding"/>
    <property type="evidence" value="ECO:0007669"/>
    <property type="project" value="InterPro"/>
</dbReference>
<gene>
    <name evidence="13" type="ORF">LSTR_LSTR010404</name>
</gene>
<reference evidence="13 14" key="1">
    <citation type="journal article" date="2017" name="Gigascience">
        <title>Genome sequence of the small brown planthopper, Laodelphax striatellus.</title>
        <authorList>
            <person name="Zhu J."/>
            <person name="Jiang F."/>
            <person name="Wang X."/>
            <person name="Yang P."/>
            <person name="Bao Y."/>
            <person name="Zhao W."/>
            <person name="Wang W."/>
            <person name="Lu H."/>
            <person name="Wang Q."/>
            <person name="Cui N."/>
            <person name="Li J."/>
            <person name="Chen X."/>
            <person name="Luo L."/>
            <person name="Yu J."/>
            <person name="Kang L."/>
            <person name="Cui F."/>
        </authorList>
    </citation>
    <scope>NUCLEOTIDE SEQUENCE [LARGE SCALE GENOMIC DNA]</scope>
    <source>
        <strain evidence="13">Lst14</strain>
    </source>
</reference>
<evidence type="ECO:0008006" key="15">
    <source>
        <dbReference type="Google" id="ProtNLM"/>
    </source>
</evidence>
<evidence type="ECO:0000313" key="13">
    <source>
        <dbReference type="EMBL" id="RZF36363.1"/>
    </source>
</evidence>
<sequence>MYILVTAILGALILLLFYVKTSQKLLYWKERNFPYAEVTVFELYRKMSIFVFRLKSMDAVVKDMYDSGAGMKYFGQISLIKNQIVLRDPDMVYNVMIKDFSHFIDRPFPVDEKNDPMSAHLFALKGDRWRALRYKLAPTFTTGKLRTMSKQLFDSADSTVEYVSHKHEPLDTKQLIYSYTLSIIASTAFGMKVDAHKYLDGERSQFVDMSLKFFQITNLRYFKFIVITFLPKFSKAVGLRLTEDDVKDFFFGLVRDIIQQRKETGRKSNDFLQLMMNIKEEDEKYGEKMSETKREMVNHEEEDKELFENLDTSKKGTQQFEFTDTNMAANTFIFIAGGSETTATALTFALYELSNNPAVQQKLQDEIDSTLIDQELDFATVSSMAYLNQVVLGEFMYNPV</sequence>
<evidence type="ECO:0000256" key="9">
    <source>
        <dbReference type="ARBA" id="ARBA00023002"/>
    </source>
</evidence>
<keyword evidence="5" id="KW-0349">Heme</keyword>
<evidence type="ECO:0000256" key="3">
    <source>
        <dbReference type="ARBA" id="ARBA00004406"/>
    </source>
</evidence>
<evidence type="ECO:0000256" key="11">
    <source>
        <dbReference type="ARBA" id="ARBA00023033"/>
    </source>
</evidence>
<dbReference type="GO" id="GO:0005789">
    <property type="term" value="C:endoplasmic reticulum membrane"/>
    <property type="evidence" value="ECO:0007669"/>
    <property type="project" value="UniProtKB-SubCell"/>
</dbReference>
<evidence type="ECO:0000256" key="8">
    <source>
        <dbReference type="ARBA" id="ARBA00022848"/>
    </source>
</evidence>
<keyword evidence="14" id="KW-1185">Reference proteome</keyword>
<comment type="subcellular location">
    <subcellularLocation>
        <location evidence="3">Endoplasmic reticulum membrane</location>
        <topology evidence="3">Peripheral membrane protein</topology>
    </subcellularLocation>
    <subcellularLocation>
        <location evidence="2">Microsome membrane</location>
        <topology evidence="2">Peripheral membrane protein</topology>
    </subcellularLocation>
</comment>
<comment type="cofactor">
    <cofactor evidence="1">
        <name>heme</name>
        <dbReference type="ChEBI" id="CHEBI:30413"/>
    </cofactor>
</comment>
<proteinExistence type="inferred from homology"/>
<dbReference type="InterPro" id="IPR001128">
    <property type="entry name" value="Cyt_P450"/>
</dbReference>
<keyword evidence="6" id="KW-0479">Metal-binding</keyword>
<evidence type="ECO:0000256" key="5">
    <source>
        <dbReference type="ARBA" id="ARBA00022617"/>
    </source>
</evidence>
<dbReference type="OrthoDB" id="2789670at2759"/>
<dbReference type="GO" id="GO:0004497">
    <property type="term" value="F:monooxygenase activity"/>
    <property type="evidence" value="ECO:0007669"/>
    <property type="project" value="UniProtKB-KW"/>
</dbReference>
<dbReference type="PRINTS" id="PR00464">
    <property type="entry name" value="EP450II"/>
</dbReference>